<dbReference type="PROSITE" id="PS52016">
    <property type="entry name" value="TONB_DEPENDENT_REC_3"/>
    <property type="match status" value="1"/>
</dbReference>
<dbReference type="SUPFAM" id="SSF56935">
    <property type="entry name" value="Porins"/>
    <property type="match status" value="1"/>
</dbReference>
<dbReference type="RefSeq" id="WP_205108223.1">
    <property type="nucleotide sequence ID" value="NZ_JACJJL010000005.1"/>
</dbReference>
<dbReference type="AlphaFoldDB" id="A0A939B408"/>
<name>A0A939B408_9BACT</name>
<dbReference type="SUPFAM" id="SSF49464">
    <property type="entry name" value="Carboxypeptidase regulatory domain-like"/>
    <property type="match status" value="1"/>
</dbReference>
<evidence type="ECO:0000256" key="8">
    <source>
        <dbReference type="SAM" id="SignalP"/>
    </source>
</evidence>
<dbReference type="Proteomes" id="UP000764045">
    <property type="component" value="Unassembled WGS sequence"/>
</dbReference>
<keyword evidence="11" id="KW-1185">Reference proteome</keyword>
<dbReference type="InterPro" id="IPR036942">
    <property type="entry name" value="Beta-barrel_TonB_sf"/>
</dbReference>
<keyword evidence="4 7" id="KW-0812">Transmembrane</keyword>
<feature type="signal peptide" evidence="8">
    <location>
        <begin position="1"/>
        <end position="21"/>
    </location>
</feature>
<evidence type="ECO:0000256" key="1">
    <source>
        <dbReference type="ARBA" id="ARBA00004571"/>
    </source>
</evidence>
<dbReference type="EMBL" id="JACJJL010000005">
    <property type="protein sequence ID" value="MBM6660954.1"/>
    <property type="molecule type" value="Genomic_DNA"/>
</dbReference>
<evidence type="ECO:0000256" key="6">
    <source>
        <dbReference type="ARBA" id="ARBA00023237"/>
    </source>
</evidence>
<evidence type="ECO:0000256" key="5">
    <source>
        <dbReference type="ARBA" id="ARBA00023136"/>
    </source>
</evidence>
<reference evidence="10 11" key="1">
    <citation type="journal article" date="2021" name="Sci. Rep.">
        <title>The distribution of antibiotic resistance genes in chicken gut microbiota commensals.</title>
        <authorList>
            <person name="Juricova H."/>
            <person name="Matiasovicova J."/>
            <person name="Kubasova T."/>
            <person name="Cejkova D."/>
            <person name="Rychlik I."/>
        </authorList>
    </citation>
    <scope>NUCLEOTIDE SEQUENCE [LARGE SCALE GENOMIC DNA]</scope>
    <source>
        <strain evidence="10 11">An819</strain>
    </source>
</reference>
<dbReference type="Gene3D" id="2.60.40.1120">
    <property type="entry name" value="Carboxypeptidase-like, regulatory domain"/>
    <property type="match status" value="1"/>
</dbReference>
<dbReference type="Gene3D" id="2.170.130.10">
    <property type="entry name" value="TonB-dependent receptor, plug domain"/>
    <property type="match status" value="1"/>
</dbReference>
<keyword evidence="6 7" id="KW-0998">Cell outer membrane</keyword>
<dbReference type="GO" id="GO:0009279">
    <property type="term" value="C:cell outer membrane"/>
    <property type="evidence" value="ECO:0007669"/>
    <property type="project" value="UniProtKB-SubCell"/>
</dbReference>
<dbReference type="InterPro" id="IPR037066">
    <property type="entry name" value="Plug_dom_sf"/>
</dbReference>
<evidence type="ECO:0000256" key="4">
    <source>
        <dbReference type="ARBA" id="ARBA00022692"/>
    </source>
</evidence>
<keyword evidence="8" id="KW-0732">Signal</keyword>
<comment type="caution">
    <text evidence="10">The sequence shown here is derived from an EMBL/GenBank/DDBJ whole genome shotgun (WGS) entry which is preliminary data.</text>
</comment>
<comment type="subcellular location">
    <subcellularLocation>
        <location evidence="1 7">Cell outer membrane</location>
        <topology evidence="1 7">Multi-pass membrane protein</topology>
    </subcellularLocation>
</comment>
<evidence type="ECO:0000259" key="9">
    <source>
        <dbReference type="Pfam" id="PF07715"/>
    </source>
</evidence>
<dbReference type="InterPro" id="IPR039426">
    <property type="entry name" value="TonB-dep_rcpt-like"/>
</dbReference>
<protein>
    <submittedName>
        <fullName evidence="10">SusC/RagA family TonB-linked outer membrane protein</fullName>
    </submittedName>
</protein>
<evidence type="ECO:0000313" key="11">
    <source>
        <dbReference type="Proteomes" id="UP000764045"/>
    </source>
</evidence>
<evidence type="ECO:0000256" key="3">
    <source>
        <dbReference type="ARBA" id="ARBA00022452"/>
    </source>
</evidence>
<feature type="chain" id="PRO_5036898029" evidence="8">
    <location>
        <begin position="22"/>
        <end position="1035"/>
    </location>
</feature>
<evidence type="ECO:0000256" key="7">
    <source>
        <dbReference type="PROSITE-ProRule" id="PRU01360"/>
    </source>
</evidence>
<comment type="similarity">
    <text evidence="7">Belongs to the TonB-dependent receptor family.</text>
</comment>
<feature type="domain" description="TonB-dependent receptor plug" evidence="9">
    <location>
        <begin position="137"/>
        <end position="225"/>
    </location>
</feature>
<keyword evidence="3 7" id="KW-1134">Transmembrane beta strand</keyword>
<sequence length="1035" mass="115016">MNIRYITLALFCSSLPLATIAQINLKGTVTNSNTGEKFAGSRITLISTDNVAMSDEEGNFELNVSKLDGILRIEAPGFDQQLVPILGRNSLSIKMQPTTKANPAYNEHSLSAFTTAKTQSMRPATVGADENIQMNLLGDVNAISHSGIDAGGMAMFVRGMHSINMKSQPLFIVDGQIWQSDNNISSLCEGYFSNPLSLLSPDDIESIEILKNGTAVWGAKAASGVIIINTKRSHNMATEIEVNLSMGIKQKGKTLPMLNANAYRILATDLIGGMPGQDRNFQFMDDDPTKSYYNANHNNTDWNDEIGQTAMTQNYSISVHGGDEIALYSFSLGYSHNDGYVRNTNFDRLNVRFNSDINLTRQLKTRADIAFAQVTRNIFDDGILSETSPRYMAYIKSPLYSPNQFDSQGNMYDRLADVDELGIGNPMDVTDNSEGKNKNYRFTATLAPTYTFNDRLRLSALVGFSWDKIKESKFTPDFGLPAIQLVNAQGDWYAQGDNSIASLMTRHSTLTVDIHADWNAIKSNTSNLKITGGYRFINNTFESDYGQGYNTGSDNLRSLSVTNANLRTIDGVNEDWRDMAWYAQADFDWKNRYFAGVQTAIETNSRFGRKSGSGLNIGGVAWGVFPSFNAAWVVTNEKFMHKVKGINFLKLHAGYEITGNDDLPSAATRTYFEAISYAGLAKGLALSNIGNDKLKWEHTGTFTVGIDMLLLNNRLSVRADYFDSTTKDLLVRKQLREEYGLQNYWTNDGSMRNRGFEVCVGGRIVETKDWQLNANVTMGHYKNEVERLTDGNFITNVMGANMLTAEGNPLGVFYGYKSEGVFTDMEDASKANLSVVDNTGRNLRFGAGDMHFADIKVDGIIDEHDMTIIGDPNPDIYGAFGFNVNWKRLSLDAIFTYSLGNDAFNAMRQQMENGSSLNNQSEAMLRRWTGDGQATDIPRATYGDPMGNSRFSDRWIEDASYLKLKQVSLSYSLPVKPRFIQCVQVWASVTNVFTMTKYLGTDPEFFYGSQALCQGIDTGLMPQTRTYNLGIKLNL</sequence>
<dbReference type="InterPro" id="IPR008969">
    <property type="entry name" value="CarboxyPept-like_regulatory"/>
</dbReference>
<dbReference type="InterPro" id="IPR012910">
    <property type="entry name" value="Plug_dom"/>
</dbReference>
<gene>
    <name evidence="10" type="ORF">H6B30_04150</name>
</gene>
<keyword evidence="2 7" id="KW-0813">Transport</keyword>
<organism evidence="10 11">
    <name type="scientific">Marseilla massiliensis</name>
    <dbReference type="NCBI Taxonomy" id="1841864"/>
    <lineage>
        <taxon>Bacteria</taxon>
        <taxon>Pseudomonadati</taxon>
        <taxon>Bacteroidota</taxon>
        <taxon>Bacteroidia</taxon>
        <taxon>Bacteroidales</taxon>
        <taxon>Prevotellaceae</taxon>
        <taxon>Marseilla</taxon>
    </lineage>
</organism>
<dbReference type="Pfam" id="PF07715">
    <property type="entry name" value="Plug"/>
    <property type="match status" value="1"/>
</dbReference>
<dbReference type="InterPro" id="IPR023996">
    <property type="entry name" value="TonB-dep_OMP_SusC/RagA"/>
</dbReference>
<evidence type="ECO:0000256" key="2">
    <source>
        <dbReference type="ARBA" id="ARBA00022448"/>
    </source>
</evidence>
<evidence type="ECO:0000313" key="10">
    <source>
        <dbReference type="EMBL" id="MBM6660954.1"/>
    </source>
</evidence>
<dbReference type="Gene3D" id="2.40.170.20">
    <property type="entry name" value="TonB-dependent receptor, beta-barrel domain"/>
    <property type="match status" value="1"/>
</dbReference>
<keyword evidence="5 7" id="KW-0472">Membrane</keyword>
<dbReference type="NCBIfam" id="TIGR04056">
    <property type="entry name" value="OMP_RagA_SusC"/>
    <property type="match status" value="1"/>
</dbReference>
<accession>A0A939B408</accession>
<proteinExistence type="inferred from homology"/>